<dbReference type="Proteomes" id="UP001567350">
    <property type="component" value="Unassembled WGS sequence"/>
</dbReference>
<reference evidence="2 3" key="1">
    <citation type="submission" date="2024-08" db="EMBL/GenBank/DDBJ databases">
        <authorList>
            <person name="Feng Z."/>
            <person name="Ronholm J."/>
        </authorList>
    </citation>
    <scope>NUCLEOTIDE SEQUENCE [LARGE SCALE GENOMIC DNA]</scope>
    <source>
        <strain evidence="2 3">4-AB0-8</strain>
    </source>
</reference>
<dbReference type="InterPro" id="IPR014717">
    <property type="entry name" value="Transl_elong_EF1B/ribsomal_bS6"/>
</dbReference>
<keyword evidence="1" id="KW-1133">Transmembrane helix</keyword>
<dbReference type="PANTHER" id="PTHR39555:SF1">
    <property type="entry name" value="TYPE IV PILUS INNER MEMBRANE COMPONENT PILO"/>
    <property type="match status" value="1"/>
</dbReference>
<evidence type="ECO:0000256" key="1">
    <source>
        <dbReference type="SAM" id="Phobius"/>
    </source>
</evidence>
<feature type="transmembrane region" description="Helical" evidence="1">
    <location>
        <begin position="36"/>
        <end position="58"/>
    </location>
</feature>
<keyword evidence="1" id="KW-0472">Membrane</keyword>
<dbReference type="EMBL" id="JBGJLR010000018">
    <property type="protein sequence ID" value="MEZ2740624.1"/>
    <property type="molecule type" value="Genomic_DNA"/>
</dbReference>
<dbReference type="InterPro" id="IPR007445">
    <property type="entry name" value="PilO"/>
</dbReference>
<keyword evidence="3" id="KW-1185">Reference proteome</keyword>
<dbReference type="PIRSF" id="PIRSF016482">
    <property type="entry name" value="PilO"/>
    <property type="match status" value="1"/>
</dbReference>
<gene>
    <name evidence="2" type="ORF">ACBP88_14435</name>
</gene>
<evidence type="ECO:0000313" key="3">
    <source>
        <dbReference type="Proteomes" id="UP001567350"/>
    </source>
</evidence>
<keyword evidence="1" id="KW-0812">Transmembrane</keyword>
<dbReference type="Gene3D" id="3.30.70.60">
    <property type="match status" value="1"/>
</dbReference>
<protein>
    <submittedName>
        <fullName evidence="2">Type 4a pilus biogenesis protein PilO</fullName>
    </submittedName>
</protein>
<evidence type="ECO:0000313" key="2">
    <source>
        <dbReference type="EMBL" id="MEZ2740624.1"/>
    </source>
</evidence>
<dbReference type="PANTHER" id="PTHR39555">
    <property type="entry name" value="FIMBRIAL ASSEMBLY PROTEIN PILO-LIKE PROTEIN-RELATED"/>
    <property type="match status" value="1"/>
</dbReference>
<accession>A0ABV4II77</accession>
<name>A0ABV4II77_9BURK</name>
<dbReference type="Pfam" id="PF04350">
    <property type="entry name" value="PilO"/>
    <property type="match status" value="1"/>
</dbReference>
<dbReference type="RefSeq" id="WP_370893460.1">
    <property type="nucleotide sequence ID" value="NZ_JBGJLR010000018.1"/>
</dbReference>
<proteinExistence type="predicted"/>
<organism evidence="2 3">
    <name type="scientific">Comamonas jiangduensis</name>
    <dbReference type="NCBI Taxonomy" id="1194168"/>
    <lineage>
        <taxon>Bacteria</taxon>
        <taxon>Pseudomonadati</taxon>
        <taxon>Pseudomonadota</taxon>
        <taxon>Betaproteobacteria</taxon>
        <taxon>Burkholderiales</taxon>
        <taxon>Comamonadaceae</taxon>
        <taxon>Comamonas</taxon>
    </lineage>
</organism>
<comment type="caution">
    <text evidence="2">The sequence shown here is derived from an EMBL/GenBank/DDBJ whole genome shotgun (WGS) entry which is preliminary data.</text>
</comment>
<sequence length="231" mass="25767">MIKPSRKSSVDIKVHFQELKTQFQNLDPKDPSLWPFLPKFFLCVGIAIFTIGIAWYLYLSSYEQDLEAARSSEVSLRADYEKKLLKAVSLDGLKRQREQVQQYVLQLEKQLPSKSEMAALLSDINQAGLGRSLQFELFKPGSEAINDYYAELPISVKISGGFHDMGLFASDIAHLPRIVTLNNISIVPKGAGGVLVLDATARTYRYLDAEEVNAQRKTQAQKKKGKGAGGK</sequence>